<protein>
    <submittedName>
        <fullName evidence="2">Phosphopantetheine-binding protein</fullName>
    </submittedName>
</protein>
<dbReference type="RefSeq" id="WP_337693195.1">
    <property type="nucleotide sequence ID" value="NZ_JBBEGN010000001.1"/>
</dbReference>
<evidence type="ECO:0000259" key="1">
    <source>
        <dbReference type="PROSITE" id="PS50075"/>
    </source>
</evidence>
<gene>
    <name evidence="2" type="ORF">WCD74_02285</name>
</gene>
<name>A0ABU8MH82_9PSEU</name>
<dbReference type="SUPFAM" id="SSF47336">
    <property type="entry name" value="ACP-like"/>
    <property type="match status" value="1"/>
</dbReference>
<reference evidence="2 3" key="1">
    <citation type="submission" date="2024-03" db="EMBL/GenBank/DDBJ databases">
        <title>Actinomycetospora sp. OC33-EN08, a novel actinomycete isolated from wild orchid (Aerides multiflora).</title>
        <authorList>
            <person name="Suriyachadkun C."/>
        </authorList>
    </citation>
    <scope>NUCLEOTIDE SEQUENCE [LARGE SCALE GENOMIC DNA]</scope>
    <source>
        <strain evidence="2 3">OC33-EN08</strain>
    </source>
</reference>
<comment type="caution">
    <text evidence="2">The sequence shown here is derived from an EMBL/GenBank/DDBJ whole genome shotgun (WGS) entry which is preliminary data.</text>
</comment>
<evidence type="ECO:0000313" key="2">
    <source>
        <dbReference type="EMBL" id="MEJ2866576.1"/>
    </source>
</evidence>
<keyword evidence="3" id="KW-1185">Reference proteome</keyword>
<sequence>MTTTGDDGVALDRERLRVDVADALGEPPEQISDTDDLLDRGLDSIRLMGLVERWRGTGVEVGFIDLAEEPTLEAWSRLLAGS</sequence>
<dbReference type="EMBL" id="JBBEGN010000001">
    <property type="protein sequence ID" value="MEJ2866576.1"/>
    <property type="molecule type" value="Genomic_DNA"/>
</dbReference>
<feature type="domain" description="Carrier" evidence="1">
    <location>
        <begin position="7"/>
        <end position="82"/>
    </location>
</feature>
<organism evidence="2 3">
    <name type="scientific">Actinomycetospora aurantiaca</name>
    <dbReference type="NCBI Taxonomy" id="3129233"/>
    <lineage>
        <taxon>Bacteria</taxon>
        <taxon>Bacillati</taxon>
        <taxon>Actinomycetota</taxon>
        <taxon>Actinomycetes</taxon>
        <taxon>Pseudonocardiales</taxon>
        <taxon>Pseudonocardiaceae</taxon>
        <taxon>Actinomycetospora</taxon>
    </lineage>
</organism>
<dbReference type="Gene3D" id="1.10.1200.10">
    <property type="entry name" value="ACP-like"/>
    <property type="match status" value="1"/>
</dbReference>
<evidence type="ECO:0000313" key="3">
    <source>
        <dbReference type="Proteomes" id="UP001385809"/>
    </source>
</evidence>
<proteinExistence type="predicted"/>
<dbReference type="InterPro" id="IPR009081">
    <property type="entry name" value="PP-bd_ACP"/>
</dbReference>
<dbReference type="PROSITE" id="PS50075">
    <property type="entry name" value="CARRIER"/>
    <property type="match status" value="1"/>
</dbReference>
<accession>A0ABU8MH82</accession>
<dbReference type="InterPro" id="IPR036736">
    <property type="entry name" value="ACP-like_sf"/>
</dbReference>
<dbReference type="Proteomes" id="UP001385809">
    <property type="component" value="Unassembled WGS sequence"/>
</dbReference>
<dbReference type="Pfam" id="PF00550">
    <property type="entry name" value="PP-binding"/>
    <property type="match status" value="1"/>
</dbReference>